<evidence type="ECO:0000313" key="1">
    <source>
        <dbReference type="EMBL" id="TKS17244.1"/>
    </source>
</evidence>
<name>A0A4U5R124_POPAL</name>
<gene>
    <name evidence="1" type="ORF">D5086_0000015390</name>
</gene>
<proteinExistence type="predicted"/>
<dbReference type="EMBL" id="RCHU01000044">
    <property type="protein sequence ID" value="TKS17244.1"/>
    <property type="molecule type" value="Genomic_DNA"/>
</dbReference>
<protein>
    <submittedName>
        <fullName evidence="1">Uncharacterized protein</fullName>
    </submittedName>
</protein>
<dbReference type="AlphaFoldDB" id="A0A4U5R124"/>
<accession>A0A4U5R124</accession>
<reference evidence="1" key="1">
    <citation type="submission" date="2018-10" db="EMBL/GenBank/DDBJ databases">
        <title>Population genomic analysis revealed the cold adaptation of white poplar.</title>
        <authorList>
            <person name="Liu Y.-J."/>
        </authorList>
    </citation>
    <scope>NUCLEOTIDE SEQUENCE [LARGE SCALE GENOMIC DNA]</scope>
    <source>
        <strain evidence="1">PAL-ZL1</strain>
    </source>
</reference>
<comment type="caution">
    <text evidence="1">The sequence shown here is derived from an EMBL/GenBank/DDBJ whole genome shotgun (WGS) entry which is preliminary data.</text>
</comment>
<dbReference type="STRING" id="43335.A0A4U5R124"/>
<sequence length="173" mass="19259">MTLILRGCVEYTQAKYTSAAVIPMKMLHWEETTHAHATALTSKKHVEADMLSMAGSYIQLYSVTFSCIQLYSVTNQRTRFSKGHIALGNACFLNGTNGHALDILARIPSWKDGLGLLIIDMALVMMNRDAMRMGTSDKIGKCAFVKEADTNSILVTRATYHSSTKHGHHIKRR</sequence>
<organism evidence="1">
    <name type="scientific">Populus alba</name>
    <name type="common">White poplar</name>
    <dbReference type="NCBI Taxonomy" id="43335"/>
    <lineage>
        <taxon>Eukaryota</taxon>
        <taxon>Viridiplantae</taxon>
        <taxon>Streptophyta</taxon>
        <taxon>Embryophyta</taxon>
        <taxon>Tracheophyta</taxon>
        <taxon>Spermatophyta</taxon>
        <taxon>Magnoliopsida</taxon>
        <taxon>eudicotyledons</taxon>
        <taxon>Gunneridae</taxon>
        <taxon>Pentapetalae</taxon>
        <taxon>rosids</taxon>
        <taxon>fabids</taxon>
        <taxon>Malpighiales</taxon>
        <taxon>Salicaceae</taxon>
        <taxon>Saliceae</taxon>
        <taxon>Populus</taxon>
    </lineage>
</organism>